<dbReference type="AlphaFoldDB" id="A0A3B4GPE3"/>
<protein>
    <recommendedName>
        <fullName evidence="2">PrdX deacylase domain-containing protein 1</fullName>
    </recommendedName>
</protein>
<dbReference type="Ensembl" id="ENSPNYT00000024638.1">
    <property type="protein sequence ID" value="ENSPNYP00000024044.1"/>
    <property type="gene ID" value="ENSPNYG00000018140.1"/>
</dbReference>
<evidence type="ECO:0000313" key="4">
    <source>
        <dbReference type="Ensembl" id="ENSPNYP00000024044.1"/>
    </source>
</evidence>
<dbReference type="SUPFAM" id="SSF55826">
    <property type="entry name" value="YbaK/ProRS associated domain"/>
    <property type="match status" value="1"/>
</dbReference>
<dbReference type="InterPro" id="IPR007214">
    <property type="entry name" value="YbaK/aa-tRNA-synth-assoc-dom"/>
</dbReference>
<dbReference type="PANTHER" id="PTHR31423:SF3">
    <property type="entry name" value="PROLYL-TRNA SYNTHETASE ASSOCIATED DOMAIN-CONTAINING PROTEIN 1-RELATED"/>
    <property type="match status" value="1"/>
</dbReference>
<sequence>EQLRIMLPPAGSPLSPTLLLLQVFTVEEMMPHLQGVNGAVTKNLFLKDKKKKGLWLVSARHDRQVNLNGLAKKLGVESGNLCFADEAAMLEKLKVGRIKMGRREVHGLLPPNDQCCHHGLRPDDLLRFLKEMGQEPIVECFE</sequence>
<accession>A0A3B4GPE3</accession>
<name>A0A3B4GPE3_9CICH</name>
<organism evidence="4">
    <name type="scientific">Pundamilia nyererei</name>
    <dbReference type="NCBI Taxonomy" id="303518"/>
    <lineage>
        <taxon>Eukaryota</taxon>
        <taxon>Metazoa</taxon>
        <taxon>Chordata</taxon>
        <taxon>Craniata</taxon>
        <taxon>Vertebrata</taxon>
        <taxon>Euteleostomi</taxon>
        <taxon>Actinopterygii</taxon>
        <taxon>Neopterygii</taxon>
        <taxon>Teleostei</taxon>
        <taxon>Neoteleostei</taxon>
        <taxon>Acanthomorphata</taxon>
        <taxon>Ovalentaria</taxon>
        <taxon>Cichlomorphae</taxon>
        <taxon>Cichliformes</taxon>
        <taxon>Cichlidae</taxon>
        <taxon>African cichlids</taxon>
        <taxon>Pseudocrenilabrinae</taxon>
        <taxon>Haplochromini</taxon>
        <taxon>Pundamilia</taxon>
    </lineage>
</organism>
<evidence type="ECO:0000256" key="1">
    <source>
        <dbReference type="ARBA" id="ARBA00010201"/>
    </source>
</evidence>
<proteinExistence type="inferred from homology"/>
<dbReference type="InterPro" id="IPR036754">
    <property type="entry name" value="YbaK/aa-tRNA-synt-asso_dom_sf"/>
</dbReference>
<feature type="domain" description="YbaK/aminoacyl-tRNA synthetase-associated" evidence="3">
    <location>
        <begin position="23"/>
        <end position="96"/>
    </location>
</feature>
<dbReference type="Gene3D" id="3.90.960.10">
    <property type="entry name" value="YbaK/aminoacyl-tRNA synthetase-associated domain"/>
    <property type="match status" value="1"/>
</dbReference>
<comment type="similarity">
    <text evidence="1">Belongs to the PRORSD1 family.</text>
</comment>
<evidence type="ECO:0000256" key="2">
    <source>
        <dbReference type="ARBA" id="ARBA00031612"/>
    </source>
</evidence>
<dbReference type="GeneTree" id="ENSGT00440000033965"/>
<dbReference type="InterPro" id="IPR040285">
    <property type="entry name" value="ProX/PRXD1"/>
</dbReference>
<evidence type="ECO:0000259" key="3">
    <source>
        <dbReference type="Pfam" id="PF04073"/>
    </source>
</evidence>
<reference evidence="4" key="1">
    <citation type="submission" date="2023-09" db="UniProtKB">
        <authorList>
            <consortium name="Ensembl"/>
        </authorList>
    </citation>
    <scope>IDENTIFICATION</scope>
</reference>
<dbReference type="GO" id="GO:0002161">
    <property type="term" value="F:aminoacyl-tRNA deacylase activity"/>
    <property type="evidence" value="ECO:0007669"/>
    <property type="project" value="InterPro"/>
</dbReference>
<dbReference type="PANTHER" id="PTHR31423">
    <property type="entry name" value="YBAK DOMAIN-CONTAINING PROTEIN"/>
    <property type="match status" value="1"/>
</dbReference>
<dbReference type="Pfam" id="PF04073">
    <property type="entry name" value="tRNA_edit"/>
    <property type="match status" value="1"/>
</dbReference>